<comment type="similarity">
    <text evidence="2">Belongs to the BexD/CtrA/VexA family.</text>
</comment>
<dbReference type="Gene3D" id="3.10.560.10">
    <property type="entry name" value="Outer membrane lipoprotein wza domain like"/>
    <property type="match status" value="2"/>
</dbReference>
<evidence type="ECO:0000256" key="12">
    <source>
        <dbReference type="ARBA" id="ARBA00023139"/>
    </source>
</evidence>
<evidence type="ECO:0000256" key="1">
    <source>
        <dbReference type="ARBA" id="ARBA00004571"/>
    </source>
</evidence>
<proteinExistence type="inferred from homology"/>
<dbReference type="InterPro" id="IPR054765">
    <property type="entry name" value="SLBB_dom"/>
</dbReference>
<dbReference type="Pfam" id="PF22461">
    <property type="entry name" value="SLBB_2"/>
    <property type="match status" value="2"/>
</dbReference>
<dbReference type="PANTHER" id="PTHR33619">
    <property type="entry name" value="POLYSACCHARIDE EXPORT PROTEIN GFCE-RELATED"/>
    <property type="match status" value="1"/>
</dbReference>
<comment type="subcellular location">
    <subcellularLocation>
        <location evidence="1">Cell outer membrane</location>
        <topology evidence="1">Multi-pass membrane protein</topology>
    </subcellularLocation>
</comment>
<protein>
    <submittedName>
        <fullName evidence="18">Capsule biosynthesis protein</fullName>
    </submittedName>
</protein>
<dbReference type="PROSITE" id="PS51257">
    <property type="entry name" value="PROKAR_LIPOPROTEIN"/>
    <property type="match status" value="1"/>
</dbReference>
<reference evidence="18 19" key="1">
    <citation type="submission" date="2018-02" db="EMBL/GenBank/DDBJ databases">
        <title>Whole genome sequencing of endophytic bacterium.</title>
        <authorList>
            <person name="Eedara R."/>
            <person name="Podile A.R."/>
        </authorList>
    </citation>
    <scope>NUCLEOTIDE SEQUENCE [LARGE SCALE GENOMIC DNA]</scope>
    <source>
        <strain evidence="18 19">RP1T</strain>
    </source>
</reference>
<dbReference type="RefSeq" id="WP_105861662.1">
    <property type="nucleotide sequence ID" value="NZ_PUEJ01000003.1"/>
</dbReference>
<evidence type="ECO:0000256" key="3">
    <source>
        <dbReference type="ARBA" id="ARBA00022448"/>
    </source>
</evidence>
<evidence type="ECO:0000256" key="6">
    <source>
        <dbReference type="ARBA" id="ARBA00022692"/>
    </source>
</evidence>
<evidence type="ECO:0000259" key="16">
    <source>
        <dbReference type="Pfam" id="PF02563"/>
    </source>
</evidence>
<evidence type="ECO:0000256" key="9">
    <source>
        <dbReference type="ARBA" id="ARBA00023065"/>
    </source>
</evidence>
<dbReference type="OrthoDB" id="7198507at2"/>
<dbReference type="GO" id="GO:0009279">
    <property type="term" value="C:cell outer membrane"/>
    <property type="evidence" value="ECO:0007669"/>
    <property type="project" value="UniProtKB-SubCell"/>
</dbReference>
<keyword evidence="12" id="KW-0564">Palmitate</keyword>
<keyword evidence="5" id="KW-0762">Sugar transport</keyword>
<keyword evidence="4" id="KW-1134">Transmembrane beta strand</keyword>
<feature type="region of interest" description="Disordered" evidence="15">
    <location>
        <begin position="388"/>
        <end position="413"/>
    </location>
</feature>
<feature type="domain" description="Polysaccharide export protein N-terminal" evidence="16">
    <location>
        <begin position="79"/>
        <end position="160"/>
    </location>
</feature>
<feature type="domain" description="SLBB" evidence="17">
    <location>
        <begin position="168"/>
        <end position="241"/>
    </location>
</feature>
<dbReference type="Proteomes" id="UP000237682">
    <property type="component" value="Unassembled WGS sequence"/>
</dbReference>
<evidence type="ECO:0000256" key="10">
    <source>
        <dbReference type="ARBA" id="ARBA00023114"/>
    </source>
</evidence>
<evidence type="ECO:0000256" key="4">
    <source>
        <dbReference type="ARBA" id="ARBA00022452"/>
    </source>
</evidence>
<keyword evidence="3" id="KW-0813">Transport</keyword>
<evidence type="ECO:0000256" key="14">
    <source>
        <dbReference type="ARBA" id="ARBA00023288"/>
    </source>
</evidence>
<accession>A0A2S9QF72</accession>
<evidence type="ECO:0000256" key="8">
    <source>
        <dbReference type="ARBA" id="ARBA00023047"/>
    </source>
</evidence>
<evidence type="ECO:0000256" key="15">
    <source>
        <dbReference type="SAM" id="MobiDB-lite"/>
    </source>
</evidence>
<name>A0A2S9QF72_9HYPH</name>
<evidence type="ECO:0000256" key="11">
    <source>
        <dbReference type="ARBA" id="ARBA00023136"/>
    </source>
</evidence>
<evidence type="ECO:0000256" key="13">
    <source>
        <dbReference type="ARBA" id="ARBA00023237"/>
    </source>
</evidence>
<dbReference type="GO" id="GO:0046930">
    <property type="term" value="C:pore complex"/>
    <property type="evidence" value="ECO:0007669"/>
    <property type="project" value="UniProtKB-KW"/>
</dbReference>
<dbReference type="EMBL" id="PUEJ01000003">
    <property type="protein sequence ID" value="PRH87994.1"/>
    <property type="molecule type" value="Genomic_DNA"/>
</dbReference>
<keyword evidence="8" id="KW-0625">Polysaccharide transport</keyword>
<keyword evidence="14" id="KW-0449">Lipoprotein</keyword>
<evidence type="ECO:0000256" key="5">
    <source>
        <dbReference type="ARBA" id="ARBA00022597"/>
    </source>
</evidence>
<dbReference type="InterPro" id="IPR049712">
    <property type="entry name" value="Poly_export"/>
</dbReference>
<sequence length="413" mass="43210">MRKLLGVGLLVVLGSCSSPSDGPSAGSFLNARQPYTNERVPVVDITYAAQMAQGPGASVSSFAGTPGLAKLRSAGYTGTQISRGDVLQITVLDTGEDGLFSPTNSKTLDLGRFTVDDNGSIDIPFVGKQRVAGSSPEAVQKRIVGSLKGSSVNPQAVVTIVDRPNSAVAVSGAVRAAGRMAMASGKERILDVVARAGGATGPANATTVTVIRGNQRADQSLDQVMADPKQNIYLQPGDQVILGGNTPSFTAMGAFKSAGEFNFEPGQLTLAQAIARSGGLLDDRADSRYVYLFRKRAYYWTTKDCVLVRPSPYGNGTMPPRTNCPEAMASPPPPRAVIFRINMRDASSLLMMQQVQMESGDMLFASNAGMVDFAKLFTVFQKSVPTAAAPQPTGGIPSSPPPAPGVSLNLPSH</sequence>
<feature type="domain" description="SLBB" evidence="17">
    <location>
        <begin position="251"/>
        <end position="364"/>
    </location>
</feature>
<keyword evidence="13" id="KW-0998">Cell outer membrane</keyword>
<keyword evidence="6" id="KW-0812">Transmembrane</keyword>
<evidence type="ECO:0000256" key="2">
    <source>
        <dbReference type="ARBA" id="ARBA00009450"/>
    </source>
</evidence>
<evidence type="ECO:0000259" key="17">
    <source>
        <dbReference type="Pfam" id="PF22461"/>
    </source>
</evidence>
<evidence type="ECO:0000313" key="18">
    <source>
        <dbReference type="EMBL" id="PRH87994.1"/>
    </source>
</evidence>
<dbReference type="PANTHER" id="PTHR33619:SF3">
    <property type="entry name" value="POLYSACCHARIDE EXPORT PROTEIN GFCE-RELATED"/>
    <property type="match status" value="1"/>
</dbReference>
<dbReference type="GO" id="GO:0006811">
    <property type="term" value="P:monoatomic ion transport"/>
    <property type="evidence" value="ECO:0007669"/>
    <property type="project" value="UniProtKB-KW"/>
</dbReference>
<keyword evidence="10" id="KW-0626">Porin</keyword>
<dbReference type="InterPro" id="IPR003715">
    <property type="entry name" value="Poly_export_N"/>
</dbReference>
<comment type="caution">
    <text evidence="18">The sequence shown here is derived from an EMBL/GenBank/DDBJ whole genome shotgun (WGS) entry which is preliminary data.</text>
</comment>
<keyword evidence="7" id="KW-0732">Signal</keyword>
<organism evidence="18 19">
    <name type="scientific">Labrys okinawensis</name>
    <dbReference type="NCBI Taxonomy" id="346911"/>
    <lineage>
        <taxon>Bacteria</taxon>
        <taxon>Pseudomonadati</taxon>
        <taxon>Pseudomonadota</taxon>
        <taxon>Alphaproteobacteria</taxon>
        <taxon>Hyphomicrobiales</taxon>
        <taxon>Xanthobacteraceae</taxon>
        <taxon>Labrys</taxon>
    </lineage>
</organism>
<gene>
    <name evidence="18" type="ORF">C5L14_08825</name>
</gene>
<keyword evidence="11" id="KW-0472">Membrane</keyword>
<evidence type="ECO:0000313" key="19">
    <source>
        <dbReference type="Proteomes" id="UP000237682"/>
    </source>
</evidence>
<keyword evidence="9" id="KW-0406">Ion transport</keyword>
<dbReference type="GO" id="GO:0015288">
    <property type="term" value="F:porin activity"/>
    <property type="evidence" value="ECO:0007669"/>
    <property type="project" value="UniProtKB-KW"/>
</dbReference>
<dbReference type="AlphaFoldDB" id="A0A2S9QF72"/>
<evidence type="ECO:0000256" key="7">
    <source>
        <dbReference type="ARBA" id="ARBA00022729"/>
    </source>
</evidence>
<dbReference type="GO" id="GO:0015159">
    <property type="term" value="F:polysaccharide transmembrane transporter activity"/>
    <property type="evidence" value="ECO:0007669"/>
    <property type="project" value="InterPro"/>
</dbReference>
<dbReference type="Gene3D" id="3.30.1950.10">
    <property type="entry name" value="wza like domain"/>
    <property type="match status" value="1"/>
</dbReference>
<keyword evidence="19" id="KW-1185">Reference proteome</keyword>
<dbReference type="Pfam" id="PF02563">
    <property type="entry name" value="Poly_export"/>
    <property type="match status" value="1"/>
</dbReference>